<evidence type="ECO:0000259" key="2">
    <source>
        <dbReference type="PROSITE" id="PS50017"/>
    </source>
</evidence>
<dbReference type="InterPro" id="IPR011029">
    <property type="entry name" value="DEATH-like_dom_sf"/>
</dbReference>
<dbReference type="CTD" id="20212519"/>
<organism evidence="4 5">
    <name type="scientific">Helobdella robusta</name>
    <name type="common">Californian leech</name>
    <dbReference type="NCBI Taxonomy" id="6412"/>
    <lineage>
        <taxon>Eukaryota</taxon>
        <taxon>Metazoa</taxon>
        <taxon>Spiralia</taxon>
        <taxon>Lophotrochozoa</taxon>
        <taxon>Annelida</taxon>
        <taxon>Clitellata</taxon>
        <taxon>Hirudinea</taxon>
        <taxon>Rhynchobdellida</taxon>
        <taxon>Glossiphoniidae</taxon>
        <taxon>Helobdella</taxon>
    </lineage>
</organism>
<dbReference type="PANTHER" id="PTHR15077">
    <property type="entry name" value="FAS-ASSOCIATING DEATH DOMAIN-CONTAINING PROTEIN FADD"/>
    <property type="match status" value="1"/>
</dbReference>
<dbReference type="SMART" id="SM00005">
    <property type="entry name" value="DEATH"/>
    <property type="match status" value="1"/>
</dbReference>
<dbReference type="KEGG" id="hro:HELRODRAFT_193092"/>
<dbReference type="EnsemblMetazoa" id="HelroT193092">
    <property type="protein sequence ID" value="HelroP193092"/>
    <property type="gene ID" value="HelroG193092"/>
</dbReference>
<dbReference type="PANTHER" id="PTHR15077:SF12">
    <property type="entry name" value="DEATH DOMAIN-CONTAINING PROTEIN"/>
    <property type="match status" value="1"/>
</dbReference>
<dbReference type="Pfam" id="PF00531">
    <property type="entry name" value="Death"/>
    <property type="match status" value="1"/>
</dbReference>
<dbReference type="InParanoid" id="T1FUM3"/>
<dbReference type="HOGENOM" id="CLU_940986_0_0_1"/>
<dbReference type="AlphaFoldDB" id="T1FUM3"/>
<dbReference type="GO" id="GO:0007165">
    <property type="term" value="P:signal transduction"/>
    <property type="evidence" value="ECO:0007669"/>
    <property type="project" value="InterPro"/>
</dbReference>
<feature type="domain" description="Death" evidence="2">
    <location>
        <begin position="223"/>
        <end position="293"/>
    </location>
</feature>
<reference evidence="3 5" key="2">
    <citation type="journal article" date="2013" name="Nature">
        <title>Insights into bilaterian evolution from three spiralian genomes.</title>
        <authorList>
            <person name="Simakov O."/>
            <person name="Marletaz F."/>
            <person name="Cho S.J."/>
            <person name="Edsinger-Gonzales E."/>
            <person name="Havlak P."/>
            <person name="Hellsten U."/>
            <person name="Kuo D.H."/>
            <person name="Larsson T."/>
            <person name="Lv J."/>
            <person name="Arendt D."/>
            <person name="Savage R."/>
            <person name="Osoegawa K."/>
            <person name="de Jong P."/>
            <person name="Grimwood J."/>
            <person name="Chapman J.A."/>
            <person name="Shapiro H."/>
            <person name="Aerts A."/>
            <person name="Otillar R.P."/>
            <person name="Terry A.Y."/>
            <person name="Boore J.L."/>
            <person name="Grigoriev I.V."/>
            <person name="Lindberg D.R."/>
            <person name="Seaver E.C."/>
            <person name="Weisblat D.A."/>
            <person name="Putnam N.H."/>
            <person name="Rokhsar D.S."/>
        </authorList>
    </citation>
    <scope>NUCLEOTIDE SEQUENCE</scope>
</reference>
<proteinExistence type="predicted"/>
<gene>
    <name evidence="4" type="primary">20212519</name>
    <name evidence="3" type="ORF">HELRODRAFT_193092</name>
</gene>
<protein>
    <recommendedName>
        <fullName evidence="2">Death domain-containing protein</fullName>
    </recommendedName>
</protein>
<dbReference type="RefSeq" id="XP_009023800.1">
    <property type="nucleotide sequence ID" value="XM_009025552.1"/>
</dbReference>
<dbReference type="PROSITE" id="PS50017">
    <property type="entry name" value="DEATH_DOMAIN"/>
    <property type="match status" value="1"/>
</dbReference>
<reference evidence="4" key="3">
    <citation type="submission" date="2015-06" db="UniProtKB">
        <authorList>
            <consortium name="EnsemblMetazoa"/>
        </authorList>
    </citation>
    <scope>IDENTIFICATION</scope>
</reference>
<dbReference type="InterPro" id="IPR000488">
    <property type="entry name" value="Death_dom"/>
</dbReference>
<accession>T1FUM3</accession>
<reference evidence="5" key="1">
    <citation type="submission" date="2012-12" db="EMBL/GenBank/DDBJ databases">
        <authorList>
            <person name="Hellsten U."/>
            <person name="Grimwood J."/>
            <person name="Chapman J.A."/>
            <person name="Shapiro H."/>
            <person name="Aerts A."/>
            <person name="Otillar R.P."/>
            <person name="Terry A.Y."/>
            <person name="Boore J.L."/>
            <person name="Simakov O."/>
            <person name="Marletaz F."/>
            <person name="Cho S.-J."/>
            <person name="Edsinger-Gonzales E."/>
            <person name="Havlak P."/>
            <person name="Kuo D.-H."/>
            <person name="Larsson T."/>
            <person name="Lv J."/>
            <person name="Arendt D."/>
            <person name="Savage R."/>
            <person name="Osoegawa K."/>
            <person name="de Jong P."/>
            <person name="Lindberg D.R."/>
            <person name="Seaver E.C."/>
            <person name="Weisblat D.A."/>
            <person name="Putnam N.H."/>
            <person name="Grigoriev I.V."/>
            <person name="Rokhsar D.S."/>
        </authorList>
    </citation>
    <scope>NUCLEOTIDE SEQUENCE</scope>
</reference>
<sequence length="296" mass="32873">MSKTESDYNLQFDFVDDYELRKRNLQNFPSAHDLPSKNKNNINLGLHSDLETSPIMSNLKLSEDGNDSYLDIDGGCHGKLIYQDSALRSSLMSGTSTSSTTTTSTTSTSTTTSTSSTTTTTSTPSTIVVNTCGNNNIVQVFSQPQQMPIIPNHSKFSTNDTYVNGANIPSGLPPKQFHSTFKNEKDFQTANTTQKVKKIINVPTGTVTEWVCHKVSQNVSPQKWKTLARELKLKQNKIDEIEMDNMEQSVEAFYQMLLAWRESRGSGATFEALGRALLKCNEAPVVKKLAEFKSFE</sequence>
<name>T1FUM3_HELRO</name>
<dbReference type="Gene3D" id="1.10.533.10">
    <property type="entry name" value="Death Domain, Fas"/>
    <property type="match status" value="1"/>
</dbReference>
<keyword evidence="5" id="KW-1185">Reference proteome</keyword>
<dbReference type="CDD" id="cd01670">
    <property type="entry name" value="Death"/>
    <property type="match status" value="1"/>
</dbReference>
<dbReference type="GeneID" id="20212519"/>
<dbReference type="EMBL" id="AMQM01006016">
    <property type="status" value="NOT_ANNOTATED_CDS"/>
    <property type="molecule type" value="Genomic_DNA"/>
</dbReference>
<dbReference type="SUPFAM" id="SSF47986">
    <property type="entry name" value="DEATH domain"/>
    <property type="match status" value="1"/>
</dbReference>
<evidence type="ECO:0000313" key="4">
    <source>
        <dbReference type="EnsemblMetazoa" id="HelroP193092"/>
    </source>
</evidence>
<feature type="region of interest" description="Disordered" evidence="1">
    <location>
        <begin position="91"/>
        <end position="125"/>
    </location>
</feature>
<dbReference type="OrthoDB" id="9903238at2759"/>
<dbReference type="EMBL" id="KB097222">
    <property type="protein sequence ID" value="ESN98107.1"/>
    <property type="molecule type" value="Genomic_DNA"/>
</dbReference>
<evidence type="ECO:0000313" key="5">
    <source>
        <dbReference type="Proteomes" id="UP000015101"/>
    </source>
</evidence>
<evidence type="ECO:0000256" key="1">
    <source>
        <dbReference type="SAM" id="MobiDB-lite"/>
    </source>
</evidence>
<dbReference type="InterPro" id="IPR016729">
    <property type="entry name" value="FADD"/>
</dbReference>
<feature type="compositionally biased region" description="Low complexity" evidence="1">
    <location>
        <begin position="95"/>
        <end position="125"/>
    </location>
</feature>
<evidence type="ECO:0000313" key="3">
    <source>
        <dbReference type="EMBL" id="ESN98107.1"/>
    </source>
</evidence>
<dbReference type="Proteomes" id="UP000015101">
    <property type="component" value="Unassembled WGS sequence"/>
</dbReference>